<dbReference type="CDD" id="cd00028">
    <property type="entry name" value="B_lectin"/>
    <property type="match status" value="1"/>
</dbReference>
<evidence type="ECO:0000256" key="3">
    <source>
        <dbReference type="ARBA" id="ARBA00022536"/>
    </source>
</evidence>
<dbReference type="SUPFAM" id="SSF56112">
    <property type="entry name" value="Protein kinase-like (PK-like)"/>
    <property type="match status" value="1"/>
</dbReference>
<reference evidence="23" key="1">
    <citation type="submission" date="2021-01" db="EMBL/GenBank/DDBJ databases">
        <title>Adiantum capillus-veneris genome.</title>
        <authorList>
            <person name="Fang Y."/>
            <person name="Liao Q."/>
        </authorList>
    </citation>
    <scope>NUCLEOTIDE SEQUENCE</scope>
    <source>
        <strain evidence="23">H3</strain>
        <tissue evidence="23">Leaf</tissue>
    </source>
</reference>
<protein>
    <recommendedName>
        <fullName evidence="17">Receptor-like serine/threonine-protein kinase</fullName>
        <ecNumber evidence="17">2.7.11.1</ecNumber>
    </recommendedName>
</protein>
<evidence type="ECO:0000256" key="11">
    <source>
        <dbReference type="ARBA" id="ARBA00023136"/>
    </source>
</evidence>
<comment type="catalytic activity">
    <reaction evidence="15 17">
        <text>L-threonyl-[protein] + ATP = O-phospho-L-threonyl-[protein] + ADP + H(+)</text>
        <dbReference type="Rhea" id="RHEA:46608"/>
        <dbReference type="Rhea" id="RHEA-COMP:11060"/>
        <dbReference type="Rhea" id="RHEA-COMP:11605"/>
        <dbReference type="ChEBI" id="CHEBI:15378"/>
        <dbReference type="ChEBI" id="CHEBI:30013"/>
        <dbReference type="ChEBI" id="CHEBI:30616"/>
        <dbReference type="ChEBI" id="CHEBI:61977"/>
        <dbReference type="ChEBI" id="CHEBI:456216"/>
        <dbReference type="EC" id="2.7.11.1"/>
    </reaction>
</comment>
<keyword evidence="9 17" id="KW-0067">ATP-binding</keyword>
<evidence type="ECO:0000256" key="15">
    <source>
        <dbReference type="ARBA" id="ARBA00047899"/>
    </source>
</evidence>
<evidence type="ECO:0000256" key="5">
    <source>
        <dbReference type="ARBA" id="ARBA00022692"/>
    </source>
</evidence>
<keyword evidence="3" id="KW-0245">EGF-like domain</keyword>
<dbReference type="Pfam" id="PF00954">
    <property type="entry name" value="S_locus_glycop"/>
    <property type="match status" value="1"/>
</dbReference>
<dbReference type="Pfam" id="PF01453">
    <property type="entry name" value="B_lectin"/>
    <property type="match status" value="1"/>
</dbReference>
<feature type="transmembrane region" description="Helical" evidence="18">
    <location>
        <begin position="444"/>
        <end position="467"/>
    </location>
</feature>
<dbReference type="Gene3D" id="1.10.510.10">
    <property type="entry name" value="Transferase(Phosphotransferase) domain 1"/>
    <property type="match status" value="1"/>
</dbReference>
<name>A0A9D4Z4Y3_ADICA</name>
<keyword evidence="11 18" id="KW-0472">Membrane</keyword>
<feature type="domain" description="Protein kinase" evidence="20">
    <location>
        <begin position="503"/>
        <end position="781"/>
    </location>
</feature>
<comment type="similarity">
    <text evidence="17">Belongs to the protein kinase superfamily. Ser/Thr protein kinase family.</text>
</comment>
<feature type="signal peptide" evidence="19">
    <location>
        <begin position="1"/>
        <end position="24"/>
    </location>
</feature>
<dbReference type="SMART" id="SM00108">
    <property type="entry name" value="B_lectin"/>
    <property type="match status" value="1"/>
</dbReference>
<dbReference type="InterPro" id="IPR000858">
    <property type="entry name" value="S_locus_glycoprot_dom"/>
</dbReference>
<dbReference type="Gene3D" id="2.90.10.10">
    <property type="entry name" value="Bulb-type lectin domain"/>
    <property type="match status" value="1"/>
</dbReference>
<dbReference type="GO" id="GO:0004674">
    <property type="term" value="F:protein serine/threonine kinase activity"/>
    <property type="evidence" value="ECO:0007669"/>
    <property type="project" value="UniProtKB-KW"/>
</dbReference>
<organism evidence="23 24">
    <name type="scientific">Adiantum capillus-veneris</name>
    <name type="common">Maidenhair fern</name>
    <dbReference type="NCBI Taxonomy" id="13818"/>
    <lineage>
        <taxon>Eukaryota</taxon>
        <taxon>Viridiplantae</taxon>
        <taxon>Streptophyta</taxon>
        <taxon>Embryophyta</taxon>
        <taxon>Tracheophyta</taxon>
        <taxon>Polypodiopsida</taxon>
        <taxon>Polypodiidae</taxon>
        <taxon>Polypodiales</taxon>
        <taxon>Pteridineae</taxon>
        <taxon>Pteridaceae</taxon>
        <taxon>Vittarioideae</taxon>
        <taxon>Adiantum</taxon>
    </lineage>
</organism>
<evidence type="ECO:0000256" key="1">
    <source>
        <dbReference type="ARBA" id="ARBA00004167"/>
    </source>
</evidence>
<comment type="subcellular location">
    <subcellularLocation>
        <location evidence="1">Membrane</location>
        <topology evidence="1">Single-pass membrane protein</topology>
    </subcellularLocation>
</comment>
<dbReference type="PANTHER" id="PTHR47976:SF115">
    <property type="entry name" value="RECEPTOR-LIKE SERINE_THREONINE-PROTEIN KINASE"/>
    <property type="match status" value="1"/>
</dbReference>
<comment type="catalytic activity">
    <reaction evidence="16 17">
        <text>L-seryl-[protein] + ATP = O-phospho-L-seryl-[protein] + ADP + H(+)</text>
        <dbReference type="Rhea" id="RHEA:17989"/>
        <dbReference type="Rhea" id="RHEA-COMP:9863"/>
        <dbReference type="Rhea" id="RHEA-COMP:11604"/>
        <dbReference type="ChEBI" id="CHEBI:15378"/>
        <dbReference type="ChEBI" id="CHEBI:29999"/>
        <dbReference type="ChEBI" id="CHEBI:30616"/>
        <dbReference type="ChEBI" id="CHEBI:83421"/>
        <dbReference type="ChEBI" id="CHEBI:456216"/>
        <dbReference type="EC" id="2.7.11.1"/>
    </reaction>
</comment>
<evidence type="ECO:0000313" key="23">
    <source>
        <dbReference type="EMBL" id="KAI5062588.1"/>
    </source>
</evidence>
<dbReference type="Pfam" id="PF00069">
    <property type="entry name" value="Pkinase"/>
    <property type="match status" value="1"/>
</dbReference>
<evidence type="ECO:0000256" key="16">
    <source>
        <dbReference type="ARBA" id="ARBA00048679"/>
    </source>
</evidence>
<dbReference type="PROSITE" id="PS00108">
    <property type="entry name" value="PROTEIN_KINASE_ST"/>
    <property type="match status" value="1"/>
</dbReference>
<dbReference type="PROSITE" id="PS50927">
    <property type="entry name" value="BULB_LECTIN"/>
    <property type="match status" value="1"/>
</dbReference>
<dbReference type="InterPro" id="IPR003609">
    <property type="entry name" value="Pan_app"/>
</dbReference>
<dbReference type="Proteomes" id="UP000886520">
    <property type="component" value="Chromosome 22"/>
</dbReference>
<evidence type="ECO:0000259" key="22">
    <source>
        <dbReference type="PROSITE" id="PS50948"/>
    </source>
</evidence>
<dbReference type="SUPFAM" id="SSF51110">
    <property type="entry name" value="alpha-D-mannose-specific plant lectins"/>
    <property type="match status" value="1"/>
</dbReference>
<dbReference type="PANTHER" id="PTHR47976">
    <property type="entry name" value="G-TYPE LECTIN S-RECEPTOR-LIKE SERINE/THREONINE-PROTEIN KINASE SD2-5"/>
    <property type="match status" value="1"/>
</dbReference>
<dbReference type="GO" id="GO:0016020">
    <property type="term" value="C:membrane"/>
    <property type="evidence" value="ECO:0007669"/>
    <property type="project" value="UniProtKB-SubCell"/>
</dbReference>
<proteinExistence type="inferred from homology"/>
<evidence type="ECO:0000256" key="4">
    <source>
        <dbReference type="ARBA" id="ARBA00022679"/>
    </source>
</evidence>
<evidence type="ECO:0000256" key="13">
    <source>
        <dbReference type="ARBA" id="ARBA00023170"/>
    </source>
</evidence>
<evidence type="ECO:0000259" key="21">
    <source>
        <dbReference type="PROSITE" id="PS50927"/>
    </source>
</evidence>
<dbReference type="PROSITE" id="PS50011">
    <property type="entry name" value="PROTEIN_KINASE_DOM"/>
    <property type="match status" value="1"/>
</dbReference>
<feature type="domain" description="Apple" evidence="22">
    <location>
        <begin position="346"/>
        <end position="433"/>
    </location>
</feature>
<dbReference type="AlphaFoldDB" id="A0A9D4Z4Y3"/>
<keyword evidence="7 17" id="KW-0547">Nucleotide-binding</keyword>
<keyword evidence="14" id="KW-0325">Glycoprotein</keyword>
<accession>A0A9D4Z4Y3</accession>
<evidence type="ECO:0000256" key="18">
    <source>
        <dbReference type="SAM" id="Phobius"/>
    </source>
</evidence>
<sequence length="850" mass="93081">MGNLWKQRVAVLSAIIAYAVVGDAASNLTSSAQLNTTFTIASSDYELQTSLIDILVSPNATFQLKFGNLPGQSNAHSLGIVHLVSSTLVWYTYRDNNPGQYDNLGGFSTSLRLQADGDLVISIGGQDGSDLIIWRTSTTTALVRSMELRDNGNLVLLDSTNDVVWQSFDYPTDTLLSTQKLRVGKSLLNSARNGFPSVGRSVLAMEAHRLVAYVNYESSEPYWELRPSSNNTEVAYAEIANASISIFDTGGNILGSRGSSSSSGGEGPSILQRFLLDLDGNMRLFQYDNSSSRWVSQMQVIEEACALPDDCGSYGLCIPGQGCACPPTFKLLATLNGCVPPRGLVCNSKHSNDFVKITAASYFATEISSDTVSGLSLDECKDLCTRNCSCLGFFYGAAPDLKARGNCLVTSQMRTLSASVFGNYTNNYMYDAYVRVQGKPRSPLAIILGVCVPVVVIVFCIALWWFVRHKVKVAHAEEEEFLLEALPGLPPRYSYRELKNATENFTRRMGGGSFGSVYEGILADGTKIAVKQLEGISQGKKEFHAEVATIGTVRHLNLVRLRGFCLERHHRLLVYEHLGRGSLDALLFPKEGSENLKLSWAERLAIAIGVARGLAYLHEGSPDCIVHCDIKPENILVDDDGVAKLSDFGLAKLMSRQQDVVETIVRGTRGYMAPEWLRMAGRITEKADVYSYGVTLLELLSGRRNFEGTPESRWGYMPEWALYNLRSGGEGRAEEILDEVIVEEKDPSAKRALMVAVWCLQEDPTVRPAMSRVVQMLEGLVDVPLPPPPLMPSPTGEASVSSQFSAKAFEMHRFANSEVTMPFLRRASRFFSSSTFTSTSTSPAVASSVY</sequence>
<dbReference type="CDD" id="cd01098">
    <property type="entry name" value="PAN_AP_plant"/>
    <property type="match status" value="1"/>
</dbReference>
<dbReference type="InterPro" id="IPR008271">
    <property type="entry name" value="Ser/Thr_kinase_AS"/>
</dbReference>
<dbReference type="PROSITE" id="PS50948">
    <property type="entry name" value="PAN"/>
    <property type="match status" value="1"/>
</dbReference>
<dbReference type="EMBL" id="JABFUD020000022">
    <property type="protein sequence ID" value="KAI5062588.1"/>
    <property type="molecule type" value="Genomic_DNA"/>
</dbReference>
<feature type="chain" id="PRO_5038672558" description="Receptor-like serine/threonine-protein kinase" evidence="19">
    <location>
        <begin position="25"/>
        <end position="850"/>
    </location>
</feature>
<keyword evidence="8 17" id="KW-0418">Kinase</keyword>
<dbReference type="InterPro" id="IPR000719">
    <property type="entry name" value="Prot_kinase_dom"/>
</dbReference>
<evidence type="ECO:0000256" key="9">
    <source>
        <dbReference type="ARBA" id="ARBA00022840"/>
    </source>
</evidence>
<dbReference type="InterPro" id="IPR011009">
    <property type="entry name" value="Kinase-like_dom_sf"/>
</dbReference>
<dbReference type="Gene3D" id="3.30.200.20">
    <property type="entry name" value="Phosphorylase Kinase, domain 1"/>
    <property type="match status" value="1"/>
</dbReference>
<keyword evidence="4 17" id="KW-0808">Transferase</keyword>
<dbReference type="EC" id="2.7.11.1" evidence="17"/>
<evidence type="ECO:0000259" key="20">
    <source>
        <dbReference type="PROSITE" id="PS50011"/>
    </source>
</evidence>
<evidence type="ECO:0000256" key="8">
    <source>
        <dbReference type="ARBA" id="ARBA00022777"/>
    </source>
</evidence>
<dbReference type="CDD" id="cd14066">
    <property type="entry name" value="STKc_IRAK"/>
    <property type="match status" value="1"/>
</dbReference>
<evidence type="ECO:0000256" key="17">
    <source>
        <dbReference type="PIRNR" id="PIRNR000641"/>
    </source>
</evidence>
<dbReference type="GO" id="GO:0048544">
    <property type="term" value="P:recognition of pollen"/>
    <property type="evidence" value="ECO:0007669"/>
    <property type="project" value="InterPro"/>
</dbReference>
<gene>
    <name evidence="23" type="ORF">GOP47_0023127</name>
</gene>
<dbReference type="FunFam" id="1.10.510.10:FF:000384">
    <property type="entry name" value="G-type lectin S-receptor-like serine/threonine-protein kinase"/>
    <property type="match status" value="1"/>
</dbReference>
<keyword evidence="24" id="KW-1185">Reference proteome</keyword>
<keyword evidence="2 17" id="KW-0723">Serine/threonine-protein kinase</keyword>
<keyword evidence="13" id="KW-0675">Receptor</keyword>
<evidence type="ECO:0000256" key="2">
    <source>
        <dbReference type="ARBA" id="ARBA00022527"/>
    </source>
</evidence>
<dbReference type="SMART" id="SM00220">
    <property type="entry name" value="S_TKc"/>
    <property type="match status" value="1"/>
</dbReference>
<dbReference type="InterPro" id="IPR024171">
    <property type="entry name" value="SRK-like_kinase"/>
</dbReference>
<keyword evidence="12" id="KW-1015">Disulfide bond</keyword>
<evidence type="ECO:0000256" key="7">
    <source>
        <dbReference type="ARBA" id="ARBA00022741"/>
    </source>
</evidence>
<feature type="domain" description="Bulb-type lectin" evidence="21">
    <location>
        <begin position="25"/>
        <end position="169"/>
    </location>
</feature>
<dbReference type="PIRSF" id="PIRSF000641">
    <property type="entry name" value="SRK"/>
    <property type="match status" value="1"/>
</dbReference>
<evidence type="ECO:0000256" key="12">
    <source>
        <dbReference type="ARBA" id="ARBA00023157"/>
    </source>
</evidence>
<evidence type="ECO:0000256" key="14">
    <source>
        <dbReference type="ARBA" id="ARBA00023180"/>
    </source>
</evidence>
<evidence type="ECO:0000313" key="24">
    <source>
        <dbReference type="Proteomes" id="UP000886520"/>
    </source>
</evidence>
<evidence type="ECO:0000256" key="10">
    <source>
        <dbReference type="ARBA" id="ARBA00022989"/>
    </source>
</evidence>
<keyword evidence="5 18" id="KW-0812">Transmembrane</keyword>
<dbReference type="FunFam" id="3.30.200.20:FF:000178">
    <property type="entry name" value="serine/threonine-protein kinase PBS1-like"/>
    <property type="match status" value="1"/>
</dbReference>
<dbReference type="OrthoDB" id="1896163at2759"/>
<evidence type="ECO:0000256" key="6">
    <source>
        <dbReference type="ARBA" id="ARBA00022729"/>
    </source>
</evidence>
<dbReference type="InterPro" id="IPR051343">
    <property type="entry name" value="G-type_lectin_kinases/EP1-like"/>
</dbReference>
<evidence type="ECO:0000256" key="19">
    <source>
        <dbReference type="SAM" id="SignalP"/>
    </source>
</evidence>
<keyword evidence="6 19" id="KW-0732">Signal</keyword>
<keyword evidence="10 18" id="KW-1133">Transmembrane helix</keyword>
<dbReference type="InterPro" id="IPR036426">
    <property type="entry name" value="Bulb-type_lectin_dom_sf"/>
</dbReference>
<comment type="caution">
    <text evidence="23">The sequence shown here is derived from an EMBL/GenBank/DDBJ whole genome shotgun (WGS) entry which is preliminary data.</text>
</comment>
<dbReference type="GO" id="GO:0005524">
    <property type="term" value="F:ATP binding"/>
    <property type="evidence" value="ECO:0007669"/>
    <property type="project" value="UniProtKB-KW"/>
</dbReference>
<dbReference type="InterPro" id="IPR001480">
    <property type="entry name" value="Bulb-type_lectin_dom"/>
</dbReference>